<dbReference type="KEGG" id="lcd:clem_04665"/>
<evidence type="ECO:0000313" key="1">
    <source>
        <dbReference type="EMBL" id="ASQ45491.1"/>
    </source>
</evidence>
<dbReference type="AlphaFoldDB" id="A0A222P0Z9"/>
<evidence type="ECO:0008006" key="3">
    <source>
        <dbReference type="Google" id="ProtNLM"/>
    </source>
</evidence>
<reference evidence="2" key="1">
    <citation type="submission" date="2016-07" db="EMBL/GenBank/DDBJ databases">
        <authorList>
            <person name="Florea S."/>
            <person name="Webb J.S."/>
            <person name="Jaromczyk J."/>
            <person name="Schardl C.L."/>
        </authorList>
    </citation>
    <scope>NUCLEOTIDE SEQUENCE [LARGE SCALE GENOMIC DNA]</scope>
    <source>
        <strain evidence="2">CDC-D5610</strain>
    </source>
</reference>
<accession>A0A222P0Z9</accession>
<gene>
    <name evidence="1" type="ORF">clem_04665</name>
</gene>
<name>A0A222P0Z9_9GAMM</name>
<dbReference type="Gene3D" id="1.25.40.380">
    <property type="entry name" value="Protein of unknown function DUF1810"/>
    <property type="match status" value="1"/>
</dbReference>
<sequence>MPKKSTGSSKTINLQRFHEAQKDNYQNAHDEIASGRKRGHWIWYIFPQLKSLGSSATAQKYGIKDFEEACAYLKDPLLFQHYQEMVELVTDKLAKNIPPATLMNGVVDAQKLVSSLTLFRLAAEYLTKSENNSSLDFYKLEASCSKALNSLAHEGYLACEETMSEVYESPLLTAGVNDKETATVEDFSTVGEISTTQRTTPDVRNSLNFTSADAAPIVKKIVDTLIDNIQKKAGTRATWFNFNSETKVEKLKAISQWLEKNSLNESNQDAIIALIRDTCSIKRNIFGLFEPHSVQEFCTLLKDAHLKPASEKISFTPKELAQIKTSEQVDSLIQEKNTPQHLDKHTL</sequence>
<evidence type="ECO:0000313" key="2">
    <source>
        <dbReference type="Proteomes" id="UP000201728"/>
    </source>
</evidence>
<dbReference type="Pfam" id="PF08837">
    <property type="entry name" value="DUF1810"/>
    <property type="match status" value="1"/>
</dbReference>
<dbReference type="RefSeq" id="WP_094090540.1">
    <property type="nucleotide sequence ID" value="NZ_CP016397.1"/>
</dbReference>
<proteinExistence type="predicted"/>
<organism evidence="1 2">
    <name type="scientific">Legionella clemsonensis</name>
    <dbReference type="NCBI Taxonomy" id="1867846"/>
    <lineage>
        <taxon>Bacteria</taxon>
        <taxon>Pseudomonadati</taxon>
        <taxon>Pseudomonadota</taxon>
        <taxon>Gammaproteobacteria</taxon>
        <taxon>Legionellales</taxon>
        <taxon>Legionellaceae</taxon>
        <taxon>Legionella</taxon>
    </lineage>
</organism>
<dbReference type="EMBL" id="CP016397">
    <property type="protein sequence ID" value="ASQ45491.1"/>
    <property type="molecule type" value="Genomic_DNA"/>
</dbReference>
<dbReference type="InterPro" id="IPR036287">
    <property type="entry name" value="Rv1873-like_sf"/>
</dbReference>
<keyword evidence="2" id="KW-1185">Reference proteome</keyword>
<protein>
    <recommendedName>
        <fullName evidence="3">DUF1810 domain-containing protein</fullName>
    </recommendedName>
</protein>
<dbReference type="InterPro" id="IPR014937">
    <property type="entry name" value="DUF1810"/>
</dbReference>
<dbReference type="OrthoDB" id="9801870at2"/>
<dbReference type="Proteomes" id="UP000201728">
    <property type="component" value="Chromosome"/>
</dbReference>
<dbReference type="SUPFAM" id="SSF140736">
    <property type="entry name" value="Rv1873-like"/>
    <property type="match status" value="1"/>
</dbReference>